<proteinExistence type="predicted"/>
<evidence type="ECO:0000313" key="1">
    <source>
        <dbReference type="EMBL" id="JAH64317.1"/>
    </source>
</evidence>
<accession>A0A0E9UEW2</accession>
<organism evidence="1">
    <name type="scientific">Anguilla anguilla</name>
    <name type="common">European freshwater eel</name>
    <name type="synonym">Muraena anguilla</name>
    <dbReference type="NCBI Taxonomy" id="7936"/>
    <lineage>
        <taxon>Eukaryota</taxon>
        <taxon>Metazoa</taxon>
        <taxon>Chordata</taxon>
        <taxon>Craniata</taxon>
        <taxon>Vertebrata</taxon>
        <taxon>Euteleostomi</taxon>
        <taxon>Actinopterygii</taxon>
        <taxon>Neopterygii</taxon>
        <taxon>Teleostei</taxon>
        <taxon>Anguilliformes</taxon>
        <taxon>Anguillidae</taxon>
        <taxon>Anguilla</taxon>
    </lineage>
</organism>
<protein>
    <submittedName>
        <fullName evidence="1">Uncharacterized protein</fullName>
    </submittedName>
</protein>
<reference evidence="1" key="1">
    <citation type="submission" date="2014-11" db="EMBL/GenBank/DDBJ databases">
        <authorList>
            <person name="Amaro Gonzalez C."/>
        </authorList>
    </citation>
    <scope>NUCLEOTIDE SEQUENCE</scope>
</reference>
<name>A0A0E9UEW2_ANGAN</name>
<reference evidence="1" key="2">
    <citation type="journal article" date="2015" name="Fish Shellfish Immunol.">
        <title>Early steps in the European eel (Anguilla anguilla)-Vibrio vulnificus interaction in the gills: Role of the RtxA13 toxin.</title>
        <authorList>
            <person name="Callol A."/>
            <person name="Pajuelo D."/>
            <person name="Ebbesson L."/>
            <person name="Teles M."/>
            <person name="MacKenzie S."/>
            <person name="Amaro C."/>
        </authorList>
    </citation>
    <scope>NUCLEOTIDE SEQUENCE</scope>
</reference>
<dbReference type="EMBL" id="GBXM01044260">
    <property type="protein sequence ID" value="JAH64317.1"/>
    <property type="molecule type" value="Transcribed_RNA"/>
</dbReference>
<sequence length="12" mass="1461">MQWGTLPQCKLR</sequence>